<sequence length="301" mass="33390">VALVISSAATAIAQEPDQPAFRTGVDLVALNVTVTDENDRYVTDIDVEGFQLFEDGAQQEVTFFTRTQLPIALALLMDTSASMADRMSTAQEAAIGFAERLRSQDLASIIDFDSRVDILHEFTNSLDALTSAIRQTSAGGSTSLYNAIYISLKELAKIGAAATAEEEIRRQAIVMLSDGEDTSSLVGFEEVLELAKRSNTIIYSIGLRSRDIRTRRGFREADFVLRQLAQETGGRTFFPEQVEDLPKIYQRISDELSSQYTLGYVSKNPIRDGRWRRVVVRVDRPNVGARTKQGYYAPTIN</sequence>
<dbReference type="NCBIfam" id="TIGR03436">
    <property type="entry name" value="acidobact_VWFA"/>
    <property type="match status" value="1"/>
</dbReference>
<reference evidence="2" key="1">
    <citation type="submission" date="2018-05" db="EMBL/GenBank/DDBJ databases">
        <authorList>
            <person name="Lanie J.A."/>
            <person name="Ng W.-L."/>
            <person name="Kazmierczak K.M."/>
            <person name="Andrzejewski T.M."/>
            <person name="Davidsen T.M."/>
            <person name="Wayne K.J."/>
            <person name="Tettelin H."/>
            <person name="Glass J.I."/>
            <person name="Rusch D."/>
            <person name="Podicherti R."/>
            <person name="Tsui H.-C.T."/>
            <person name="Winkler M.E."/>
        </authorList>
    </citation>
    <scope>NUCLEOTIDE SEQUENCE</scope>
</reference>
<dbReference type="PROSITE" id="PS50234">
    <property type="entry name" value="VWFA"/>
    <property type="match status" value="1"/>
</dbReference>
<dbReference type="CDD" id="cd00198">
    <property type="entry name" value="vWFA"/>
    <property type="match status" value="1"/>
</dbReference>
<dbReference type="SUPFAM" id="SSF53300">
    <property type="entry name" value="vWA-like"/>
    <property type="match status" value="1"/>
</dbReference>
<dbReference type="SMART" id="SM00327">
    <property type="entry name" value="VWA"/>
    <property type="match status" value="1"/>
</dbReference>
<dbReference type="EMBL" id="UINC01001228">
    <property type="protein sequence ID" value="SUZ74970.1"/>
    <property type="molecule type" value="Genomic_DNA"/>
</dbReference>
<feature type="non-terminal residue" evidence="2">
    <location>
        <position position="1"/>
    </location>
</feature>
<dbReference type="AlphaFoldDB" id="A0A381Q7D1"/>
<protein>
    <recommendedName>
        <fullName evidence="1">VWFA domain-containing protein</fullName>
    </recommendedName>
</protein>
<dbReference type="InterPro" id="IPR017802">
    <property type="entry name" value="VWFA-rel_acidobac-type"/>
</dbReference>
<gene>
    <name evidence="2" type="ORF">METZ01_LOCUS27824</name>
</gene>
<evidence type="ECO:0000313" key="2">
    <source>
        <dbReference type="EMBL" id="SUZ74970.1"/>
    </source>
</evidence>
<dbReference type="InterPro" id="IPR002035">
    <property type="entry name" value="VWF_A"/>
</dbReference>
<proteinExistence type="predicted"/>
<dbReference type="Pfam" id="PF13519">
    <property type="entry name" value="VWA_2"/>
    <property type="match status" value="1"/>
</dbReference>
<accession>A0A381Q7D1</accession>
<evidence type="ECO:0000259" key="1">
    <source>
        <dbReference type="PROSITE" id="PS50234"/>
    </source>
</evidence>
<dbReference type="InterPro" id="IPR036465">
    <property type="entry name" value="vWFA_dom_sf"/>
</dbReference>
<dbReference type="Gene3D" id="3.40.50.410">
    <property type="entry name" value="von Willebrand factor, type A domain"/>
    <property type="match status" value="1"/>
</dbReference>
<organism evidence="2">
    <name type="scientific">marine metagenome</name>
    <dbReference type="NCBI Taxonomy" id="408172"/>
    <lineage>
        <taxon>unclassified sequences</taxon>
        <taxon>metagenomes</taxon>
        <taxon>ecological metagenomes</taxon>
    </lineage>
</organism>
<feature type="domain" description="VWFA" evidence="1">
    <location>
        <begin position="72"/>
        <end position="252"/>
    </location>
</feature>
<name>A0A381Q7D1_9ZZZZ</name>